<dbReference type="InterPro" id="IPR006016">
    <property type="entry name" value="UspA"/>
</dbReference>
<protein>
    <submittedName>
        <fullName evidence="3">Universal stress protein</fullName>
    </submittedName>
</protein>
<feature type="domain" description="UspA" evidence="2">
    <location>
        <begin position="6"/>
        <end position="144"/>
    </location>
</feature>
<accession>A0ABT3PH06</accession>
<dbReference type="Gene3D" id="3.40.50.12370">
    <property type="match status" value="1"/>
</dbReference>
<dbReference type="PANTHER" id="PTHR46268">
    <property type="entry name" value="STRESS RESPONSE PROTEIN NHAX"/>
    <property type="match status" value="1"/>
</dbReference>
<sequence length="285" mass="32008">MAFDLKNILFPTDFSKNAQRALPIAAKIASITGSKLTLFHASQSALDFAPDFEKQKKKAIREASQQFDELIADLKKDDQYKYLEVSTVLQSGHPTVGLLAKARECNADLIVMGTKGATGNRSLLFGSVAGSIINRSDIPVLAVPPGGSPDDLKHIVFTTDYHEGDFQALLQTTEFAKLFRATVDVIHVAEQRSLSTEIKFRGFKDLVKDHAEYENINFELNYDYDFYPVMADYLVDNPNSLLVMVRYKKTFWEKLVENNHSKEMAFYTKVPLLVLIGDGELDHGY</sequence>
<proteinExistence type="inferred from homology"/>
<dbReference type="CDD" id="cd00293">
    <property type="entry name" value="USP-like"/>
    <property type="match status" value="1"/>
</dbReference>
<evidence type="ECO:0000313" key="3">
    <source>
        <dbReference type="EMBL" id="MCW9705210.1"/>
    </source>
</evidence>
<dbReference type="EMBL" id="JAGGJA010000001">
    <property type="protein sequence ID" value="MCW9705210.1"/>
    <property type="molecule type" value="Genomic_DNA"/>
</dbReference>
<dbReference type="InterPro" id="IPR006015">
    <property type="entry name" value="Universal_stress_UspA"/>
</dbReference>
<dbReference type="Proteomes" id="UP001207918">
    <property type="component" value="Unassembled WGS sequence"/>
</dbReference>
<dbReference type="SUPFAM" id="SSF52402">
    <property type="entry name" value="Adenine nucleotide alpha hydrolases-like"/>
    <property type="match status" value="2"/>
</dbReference>
<evidence type="ECO:0000313" key="4">
    <source>
        <dbReference type="Proteomes" id="UP001207918"/>
    </source>
</evidence>
<dbReference type="PANTHER" id="PTHR46268:SF6">
    <property type="entry name" value="UNIVERSAL STRESS PROTEIN UP12"/>
    <property type="match status" value="1"/>
</dbReference>
<evidence type="ECO:0000259" key="2">
    <source>
        <dbReference type="Pfam" id="PF00582"/>
    </source>
</evidence>
<comment type="caution">
    <text evidence="3">The sequence shown here is derived from an EMBL/GenBank/DDBJ whole genome shotgun (WGS) entry which is preliminary data.</text>
</comment>
<keyword evidence="4" id="KW-1185">Reference proteome</keyword>
<comment type="similarity">
    <text evidence="1">Belongs to the universal stress protein A family.</text>
</comment>
<dbReference type="RefSeq" id="WP_265763872.1">
    <property type="nucleotide sequence ID" value="NZ_JAGGJA010000001.1"/>
</dbReference>
<reference evidence="3 4" key="1">
    <citation type="submission" date="2021-03" db="EMBL/GenBank/DDBJ databases">
        <title>Aliifodinibius sp. nov., a new bacterium isolated from saline soil.</title>
        <authorList>
            <person name="Galisteo C."/>
            <person name="De La Haba R."/>
            <person name="Sanchez-Porro C."/>
            <person name="Ventosa A."/>
        </authorList>
    </citation>
    <scope>NUCLEOTIDE SEQUENCE [LARGE SCALE GENOMIC DNA]</scope>
    <source>
        <strain evidence="3 4">1BSP15-2V2</strain>
    </source>
</reference>
<name>A0ABT3PH06_9BACT</name>
<evidence type="ECO:0000256" key="1">
    <source>
        <dbReference type="ARBA" id="ARBA00008791"/>
    </source>
</evidence>
<dbReference type="PRINTS" id="PR01438">
    <property type="entry name" value="UNVRSLSTRESS"/>
</dbReference>
<organism evidence="3 4">
    <name type="scientific">Fodinibius salsisoli</name>
    <dbReference type="NCBI Taxonomy" id="2820877"/>
    <lineage>
        <taxon>Bacteria</taxon>
        <taxon>Pseudomonadati</taxon>
        <taxon>Balneolota</taxon>
        <taxon>Balneolia</taxon>
        <taxon>Balneolales</taxon>
        <taxon>Balneolaceae</taxon>
        <taxon>Fodinibius</taxon>
    </lineage>
</organism>
<dbReference type="Pfam" id="PF00582">
    <property type="entry name" value="Usp"/>
    <property type="match status" value="1"/>
</dbReference>
<gene>
    <name evidence="3" type="ORF">J6I44_00020</name>
</gene>